<accession>A0A9W6KUY8</accession>
<gene>
    <name evidence="2" type="ORF">GCM10017581_076820</name>
</gene>
<reference evidence="2" key="1">
    <citation type="journal article" date="2014" name="Int. J. Syst. Evol. Microbiol.">
        <title>Complete genome sequence of Corynebacterium casei LMG S-19264T (=DSM 44701T), isolated from a smear-ripened cheese.</title>
        <authorList>
            <consortium name="US DOE Joint Genome Institute (JGI-PGF)"/>
            <person name="Walter F."/>
            <person name="Albersmeier A."/>
            <person name="Kalinowski J."/>
            <person name="Ruckert C."/>
        </authorList>
    </citation>
    <scope>NUCLEOTIDE SEQUENCE</scope>
    <source>
        <strain evidence="2">VKM Ac-1321</strain>
    </source>
</reference>
<feature type="transmembrane region" description="Helical" evidence="1">
    <location>
        <begin position="88"/>
        <end position="106"/>
    </location>
</feature>
<reference evidence="2" key="2">
    <citation type="submission" date="2023-01" db="EMBL/GenBank/DDBJ databases">
        <authorList>
            <person name="Sun Q."/>
            <person name="Evtushenko L."/>
        </authorList>
    </citation>
    <scope>NUCLEOTIDE SEQUENCE</scope>
    <source>
        <strain evidence="2">VKM Ac-1321</strain>
    </source>
</reference>
<dbReference type="EMBL" id="BSFP01000065">
    <property type="protein sequence ID" value="GLL05934.1"/>
    <property type="molecule type" value="Genomic_DNA"/>
</dbReference>
<feature type="transmembrane region" description="Helical" evidence="1">
    <location>
        <begin position="113"/>
        <end position="135"/>
    </location>
</feature>
<evidence type="ECO:0000313" key="3">
    <source>
        <dbReference type="Proteomes" id="UP001143480"/>
    </source>
</evidence>
<comment type="caution">
    <text evidence="2">The sequence shown here is derived from an EMBL/GenBank/DDBJ whole genome shotgun (WGS) entry which is preliminary data.</text>
</comment>
<keyword evidence="1" id="KW-0472">Membrane</keyword>
<dbReference type="Proteomes" id="UP001143480">
    <property type="component" value="Unassembled WGS sequence"/>
</dbReference>
<keyword evidence="1" id="KW-1133">Transmembrane helix</keyword>
<protein>
    <submittedName>
        <fullName evidence="2">Uncharacterized protein</fullName>
    </submittedName>
</protein>
<evidence type="ECO:0000313" key="2">
    <source>
        <dbReference type="EMBL" id="GLL05934.1"/>
    </source>
</evidence>
<sequence>MATAVTRRITPAGFLLAVLLFLVLPFATASCDVPADQATAPSRLSLSVTGSDLAASREHLDATGGLALSPAQQTRADLLVRMPRSTQVLALVTAVLLLGGVAPALIRRVRAAAAVAVAAAVAGGVLLTVTAYVTLRQFTMFAHSFLVYGTYLPSVEGRNLDNRVGEVIHTGSGFWLALGTVLALAAANIAVFVRDRKTTHRPAGEAERSPAGPD</sequence>
<keyword evidence="3" id="KW-1185">Reference proteome</keyword>
<organism evidence="2 3">
    <name type="scientific">Dactylosporangium matsuzakiense</name>
    <dbReference type="NCBI Taxonomy" id="53360"/>
    <lineage>
        <taxon>Bacteria</taxon>
        <taxon>Bacillati</taxon>
        <taxon>Actinomycetota</taxon>
        <taxon>Actinomycetes</taxon>
        <taxon>Micromonosporales</taxon>
        <taxon>Micromonosporaceae</taxon>
        <taxon>Dactylosporangium</taxon>
    </lineage>
</organism>
<name>A0A9W6KUY8_9ACTN</name>
<proteinExistence type="predicted"/>
<dbReference type="PROSITE" id="PS51257">
    <property type="entry name" value="PROKAR_LIPOPROTEIN"/>
    <property type="match status" value="1"/>
</dbReference>
<evidence type="ECO:0000256" key="1">
    <source>
        <dbReference type="SAM" id="Phobius"/>
    </source>
</evidence>
<feature type="transmembrane region" description="Helical" evidence="1">
    <location>
        <begin position="173"/>
        <end position="193"/>
    </location>
</feature>
<dbReference type="AlphaFoldDB" id="A0A9W6KUY8"/>
<keyword evidence="1" id="KW-0812">Transmembrane</keyword>